<keyword evidence="2" id="KW-1185">Reference proteome</keyword>
<evidence type="ECO:0000313" key="1">
    <source>
        <dbReference type="EMBL" id="KAF2269419.1"/>
    </source>
</evidence>
<name>A0A9P4NA33_9PLEO</name>
<dbReference type="AlphaFoldDB" id="A0A9P4NA33"/>
<organism evidence="1 2">
    <name type="scientific">Lojkania enalia</name>
    <dbReference type="NCBI Taxonomy" id="147567"/>
    <lineage>
        <taxon>Eukaryota</taxon>
        <taxon>Fungi</taxon>
        <taxon>Dikarya</taxon>
        <taxon>Ascomycota</taxon>
        <taxon>Pezizomycotina</taxon>
        <taxon>Dothideomycetes</taxon>
        <taxon>Pleosporomycetidae</taxon>
        <taxon>Pleosporales</taxon>
        <taxon>Pleosporales incertae sedis</taxon>
        <taxon>Lojkania</taxon>
    </lineage>
</organism>
<dbReference type="EMBL" id="ML986582">
    <property type="protein sequence ID" value="KAF2269419.1"/>
    <property type="molecule type" value="Genomic_DNA"/>
</dbReference>
<protein>
    <submittedName>
        <fullName evidence="1">Uncharacterized protein</fullName>
    </submittedName>
</protein>
<dbReference type="Proteomes" id="UP000800093">
    <property type="component" value="Unassembled WGS sequence"/>
</dbReference>
<reference evidence="2" key="1">
    <citation type="journal article" date="2020" name="Stud. Mycol.">
        <title>101 Dothideomycetes genomes: A test case for predicting lifestyles and emergence of pathogens.</title>
        <authorList>
            <person name="Haridas S."/>
            <person name="Albert R."/>
            <person name="Binder M."/>
            <person name="Bloem J."/>
            <person name="LaButti K."/>
            <person name="Salamov A."/>
            <person name="Andreopoulos B."/>
            <person name="Baker S."/>
            <person name="Barry K."/>
            <person name="Bills G."/>
            <person name="Bluhm B."/>
            <person name="Cannon C."/>
            <person name="Castanera R."/>
            <person name="Culley D."/>
            <person name="Daum C."/>
            <person name="Ezra D."/>
            <person name="Gonzalez J."/>
            <person name="Henrissat B."/>
            <person name="Kuo A."/>
            <person name="Liang C."/>
            <person name="Lipzen A."/>
            <person name="Lutzoni F."/>
            <person name="Magnuson J."/>
            <person name="Mondo S."/>
            <person name="Nolan M."/>
            <person name="Ohm R."/>
            <person name="Pangilinan J."/>
            <person name="Park H.-J."/>
            <person name="Ramirez L."/>
            <person name="Alfaro M."/>
            <person name="Sun H."/>
            <person name="Tritt A."/>
            <person name="Yoshinaga Y."/>
            <person name="Zwiers L.-H."/>
            <person name="Turgeon B."/>
            <person name="Goodwin S."/>
            <person name="Spatafora J."/>
            <person name="Crous P."/>
            <person name="Grigoriev I."/>
        </authorList>
    </citation>
    <scope>NUCLEOTIDE SEQUENCE [LARGE SCALE GENOMIC DNA]</scope>
    <source>
        <strain evidence="2">CBS 304.66</strain>
    </source>
</reference>
<comment type="caution">
    <text evidence="1">The sequence shown here is derived from an EMBL/GenBank/DDBJ whole genome shotgun (WGS) entry which is preliminary data.</text>
</comment>
<evidence type="ECO:0000313" key="2">
    <source>
        <dbReference type="Proteomes" id="UP000800093"/>
    </source>
</evidence>
<sequence>MVRVALLGLNQKDKLNMIGAWEAFGGPNYLQCAHTLAGCGNTSMTFFIGGINILEDFDRKMKQVRKKGTNDVRRKELETISDQLASRQNRCCGVHFHAQSLLRVALPRHQVGGTRTFKEFKTPPRKASPTHFSYL</sequence>
<accession>A0A9P4NA33</accession>
<gene>
    <name evidence="1" type="ORF">CC78DRAFT_279517</name>
</gene>
<proteinExistence type="predicted"/>